<dbReference type="InterPro" id="IPR011042">
    <property type="entry name" value="6-blade_b-propeller_TolB-like"/>
</dbReference>
<keyword evidence="3" id="KW-1185">Reference proteome</keyword>
<organism evidence="2 3">
    <name type="scientific">Crepidotus variabilis</name>
    <dbReference type="NCBI Taxonomy" id="179855"/>
    <lineage>
        <taxon>Eukaryota</taxon>
        <taxon>Fungi</taxon>
        <taxon>Dikarya</taxon>
        <taxon>Basidiomycota</taxon>
        <taxon>Agaricomycotina</taxon>
        <taxon>Agaricomycetes</taxon>
        <taxon>Agaricomycetidae</taxon>
        <taxon>Agaricales</taxon>
        <taxon>Agaricineae</taxon>
        <taxon>Crepidotaceae</taxon>
        <taxon>Crepidotus</taxon>
    </lineage>
</organism>
<comment type="caution">
    <text evidence="2">The sequence shown here is derived from an EMBL/GenBank/DDBJ whole genome shotgun (WGS) entry which is preliminary data.</text>
</comment>
<dbReference type="OrthoDB" id="5307922at2759"/>
<evidence type="ECO:0000313" key="3">
    <source>
        <dbReference type="Proteomes" id="UP000807306"/>
    </source>
</evidence>
<evidence type="ECO:0000256" key="1">
    <source>
        <dbReference type="SAM" id="Phobius"/>
    </source>
</evidence>
<dbReference type="Gene3D" id="2.120.10.30">
    <property type="entry name" value="TolB, C-terminal domain"/>
    <property type="match status" value="1"/>
</dbReference>
<dbReference type="PANTHER" id="PTHR11799">
    <property type="entry name" value="PARAOXONASE"/>
    <property type="match status" value="1"/>
</dbReference>
<accession>A0A9P6EBV4</accession>
<dbReference type="AlphaFoldDB" id="A0A9P6EBV4"/>
<name>A0A9P6EBV4_9AGAR</name>
<dbReference type="InterPro" id="IPR051288">
    <property type="entry name" value="Serum_paraoxonase/arylesterase"/>
</dbReference>
<sequence length="390" mass="42646">MGLQSVFNILVVLAAISGGFWQFYLQPKFVQFGRYRVVEPINNKRCIAVPELSACEKLVLHQPSGIVYLACSTPSSRTHWTPAVNRFNVTGASFNDYIATYDPKSSKITRLKMFNFNSERGFSSHGMDVVPSATSADELFVYLINHRAPLGASAYDVGADSAVEIFRTALGSDILTHLQTVEDSTIVTPNDIVGESDGKSFYFTNDYGEKVGWKRHLDIWAGRKSTSVGHCHVTDGCHLAISGLQGSNGIAMAENRTFYVANGLVGGITILEEQMDHTLVITDSISIDRGVDNLSVDSGGHVWAASIPQAMKTVFEHFEDPTIPAPSSVHHFSINTNPQEIPYGIKYKADKVFEDDGSFVSGSTSAAFDTERKLLFLTGLCSPHLTICNM</sequence>
<dbReference type="EMBL" id="MU157870">
    <property type="protein sequence ID" value="KAF9526571.1"/>
    <property type="molecule type" value="Genomic_DNA"/>
</dbReference>
<dbReference type="PANTHER" id="PTHR11799:SF12">
    <property type="entry name" value="PARAOXONASE-RELATED"/>
    <property type="match status" value="1"/>
</dbReference>
<keyword evidence="1" id="KW-1133">Transmembrane helix</keyword>
<feature type="transmembrane region" description="Helical" evidence="1">
    <location>
        <begin position="6"/>
        <end position="25"/>
    </location>
</feature>
<reference evidence="2" key="1">
    <citation type="submission" date="2020-11" db="EMBL/GenBank/DDBJ databases">
        <authorList>
            <consortium name="DOE Joint Genome Institute"/>
            <person name="Ahrendt S."/>
            <person name="Riley R."/>
            <person name="Andreopoulos W."/>
            <person name="Labutti K."/>
            <person name="Pangilinan J."/>
            <person name="Ruiz-Duenas F.J."/>
            <person name="Barrasa J.M."/>
            <person name="Sanchez-Garcia M."/>
            <person name="Camarero S."/>
            <person name="Miyauchi S."/>
            <person name="Serrano A."/>
            <person name="Linde D."/>
            <person name="Babiker R."/>
            <person name="Drula E."/>
            <person name="Ayuso-Fernandez I."/>
            <person name="Pacheco R."/>
            <person name="Padilla G."/>
            <person name="Ferreira P."/>
            <person name="Barriuso J."/>
            <person name="Kellner H."/>
            <person name="Castanera R."/>
            <person name="Alfaro M."/>
            <person name="Ramirez L."/>
            <person name="Pisabarro A.G."/>
            <person name="Kuo A."/>
            <person name="Tritt A."/>
            <person name="Lipzen A."/>
            <person name="He G."/>
            <person name="Yan M."/>
            <person name="Ng V."/>
            <person name="Cullen D."/>
            <person name="Martin F."/>
            <person name="Rosso M.-N."/>
            <person name="Henrissat B."/>
            <person name="Hibbett D."/>
            <person name="Martinez A.T."/>
            <person name="Grigoriev I.V."/>
        </authorList>
    </citation>
    <scope>NUCLEOTIDE SEQUENCE</scope>
    <source>
        <strain evidence="2">CBS 506.95</strain>
    </source>
</reference>
<keyword evidence="1" id="KW-0472">Membrane</keyword>
<evidence type="ECO:0000313" key="2">
    <source>
        <dbReference type="EMBL" id="KAF9526571.1"/>
    </source>
</evidence>
<keyword evidence="1" id="KW-0812">Transmembrane</keyword>
<proteinExistence type="predicted"/>
<dbReference type="SUPFAM" id="SSF63829">
    <property type="entry name" value="Calcium-dependent phosphotriesterase"/>
    <property type="match status" value="1"/>
</dbReference>
<dbReference type="Proteomes" id="UP000807306">
    <property type="component" value="Unassembled WGS sequence"/>
</dbReference>
<protein>
    <submittedName>
        <fullName evidence="2">Serum paraoxonase/arylesterase</fullName>
    </submittedName>
</protein>
<gene>
    <name evidence="2" type="ORF">CPB83DRAFT_857753</name>
</gene>